<reference evidence="1 2" key="1">
    <citation type="journal article" date="2022" name="Allergy">
        <title>Genome assembly and annotation of Periplaneta americana reveal a comprehensive cockroach allergen profile.</title>
        <authorList>
            <person name="Wang L."/>
            <person name="Xiong Q."/>
            <person name="Saelim N."/>
            <person name="Wang L."/>
            <person name="Nong W."/>
            <person name="Wan A.T."/>
            <person name="Shi M."/>
            <person name="Liu X."/>
            <person name="Cao Q."/>
            <person name="Hui J.H.L."/>
            <person name="Sookrung N."/>
            <person name="Leung T.F."/>
            <person name="Tungtrongchitr A."/>
            <person name="Tsui S.K.W."/>
        </authorList>
    </citation>
    <scope>NUCLEOTIDE SEQUENCE [LARGE SCALE GENOMIC DNA]</scope>
    <source>
        <strain evidence="1">PWHHKU_190912</strain>
    </source>
</reference>
<accession>A0ABQ8TPK8</accession>
<proteinExistence type="predicted"/>
<protein>
    <submittedName>
        <fullName evidence="1">Uncharacterized protein</fullName>
    </submittedName>
</protein>
<evidence type="ECO:0000313" key="2">
    <source>
        <dbReference type="Proteomes" id="UP001148838"/>
    </source>
</evidence>
<gene>
    <name evidence="1" type="ORF">ANN_10252</name>
</gene>
<sequence>MTVLVTVIVTMTTKTTGQSSVKRKQTGLEYHVSEKYWYDNDINLNKIVTFIVFPANTSYAKTIIGKYQAGFKKKRSTIDHIFTVKLILKKFWEGSMGLLFIS</sequence>
<evidence type="ECO:0000313" key="1">
    <source>
        <dbReference type="EMBL" id="KAJ4448238.1"/>
    </source>
</evidence>
<dbReference type="Proteomes" id="UP001148838">
    <property type="component" value="Unassembled WGS sequence"/>
</dbReference>
<name>A0ABQ8TPK8_PERAM</name>
<comment type="caution">
    <text evidence="1">The sequence shown here is derived from an EMBL/GenBank/DDBJ whole genome shotgun (WGS) entry which is preliminary data.</text>
</comment>
<dbReference type="EMBL" id="JAJSOF020000005">
    <property type="protein sequence ID" value="KAJ4448238.1"/>
    <property type="molecule type" value="Genomic_DNA"/>
</dbReference>
<keyword evidence="2" id="KW-1185">Reference proteome</keyword>
<organism evidence="1 2">
    <name type="scientific">Periplaneta americana</name>
    <name type="common">American cockroach</name>
    <name type="synonym">Blatta americana</name>
    <dbReference type="NCBI Taxonomy" id="6978"/>
    <lineage>
        <taxon>Eukaryota</taxon>
        <taxon>Metazoa</taxon>
        <taxon>Ecdysozoa</taxon>
        <taxon>Arthropoda</taxon>
        <taxon>Hexapoda</taxon>
        <taxon>Insecta</taxon>
        <taxon>Pterygota</taxon>
        <taxon>Neoptera</taxon>
        <taxon>Polyneoptera</taxon>
        <taxon>Dictyoptera</taxon>
        <taxon>Blattodea</taxon>
        <taxon>Blattoidea</taxon>
        <taxon>Blattidae</taxon>
        <taxon>Blattinae</taxon>
        <taxon>Periplaneta</taxon>
    </lineage>
</organism>